<evidence type="ECO:0000259" key="6">
    <source>
        <dbReference type="PROSITE" id="PS50109"/>
    </source>
</evidence>
<accession>A0AA37S8V4</accession>
<feature type="transmembrane region" description="Helical" evidence="5">
    <location>
        <begin position="14"/>
        <end position="38"/>
    </location>
</feature>
<dbReference type="InterPro" id="IPR000014">
    <property type="entry name" value="PAS"/>
</dbReference>
<dbReference type="InterPro" id="IPR035965">
    <property type="entry name" value="PAS-like_dom_sf"/>
</dbReference>
<keyword evidence="4" id="KW-0175">Coiled coil</keyword>
<evidence type="ECO:0000256" key="5">
    <source>
        <dbReference type="SAM" id="Phobius"/>
    </source>
</evidence>
<dbReference type="PANTHER" id="PTHR43065:SF42">
    <property type="entry name" value="TWO-COMPONENT SENSOR PPRA"/>
    <property type="match status" value="1"/>
</dbReference>
<protein>
    <recommendedName>
        <fullName evidence="2">histidine kinase</fullName>
        <ecNumber evidence="2">2.7.13.3</ecNumber>
    </recommendedName>
</protein>
<comment type="caution">
    <text evidence="8">The sequence shown here is derived from an EMBL/GenBank/DDBJ whole genome shotgun (WGS) entry which is preliminary data.</text>
</comment>
<dbReference type="EC" id="2.7.13.3" evidence="2"/>
<reference evidence="8" key="2">
    <citation type="submission" date="2023-01" db="EMBL/GenBank/DDBJ databases">
        <title>Draft genome sequence of Litoribrevibacter albus strain NBRC 110071.</title>
        <authorList>
            <person name="Sun Q."/>
            <person name="Mori K."/>
        </authorList>
    </citation>
    <scope>NUCLEOTIDE SEQUENCE</scope>
    <source>
        <strain evidence="8">NBRC 110071</strain>
    </source>
</reference>
<keyword evidence="5" id="KW-1133">Transmembrane helix</keyword>
<dbReference type="PRINTS" id="PR00344">
    <property type="entry name" value="BCTRLSENSOR"/>
</dbReference>
<dbReference type="Proteomes" id="UP001161389">
    <property type="component" value="Unassembled WGS sequence"/>
</dbReference>
<dbReference type="PROSITE" id="PS50113">
    <property type="entry name" value="PAC"/>
    <property type="match status" value="1"/>
</dbReference>
<dbReference type="PANTHER" id="PTHR43065">
    <property type="entry name" value="SENSOR HISTIDINE KINASE"/>
    <property type="match status" value="1"/>
</dbReference>
<feature type="domain" description="PAC" evidence="7">
    <location>
        <begin position="296"/>
        <end position="353"/>
    </location>
</feature>
<gene>
    <name evidence="8" type="ORF">GCM10007876_11600</name>
</gene>
<dbReference type="InterPro" id="IPR003661">
    <property type="entry name" value="HisK_dim/P_dom"/>
</dbReference>
<dbReference type="EMBL" id="BSNM01000008">
    <property type="protein sequence ID" value="GLQ30681.1"/>
    <property type="molecule type" value="Genomic_DNA"/>
</dbReference>
<evidence type="ECO:0000256" key="1">
    <source>
        <dbReference type="ARBA" id="ARBA00000085"/>
    </source>
</evidence>
<evidence type="ECO:0000256" key="3">
    <source>
        <dbReference type="ARBA" id="ARBA00022553"/>
    </source>
</evidence>
<dbReference type="Pfam" id="PF13426">
    <property type="entry name" value="PAS_9"/>
    <property type="match status" value="1"/>
</dbReference>
<dbReference type="Gene3D" id="3.30.450.20">
    <property type="entry name" value="PAS domain"/>
    <property type="match status" value="1"/>
</dbReference>
<dbReference type="Pfam" id="PF02518">
    <property type="entry name" value="HATPase_c"/>
    <property type="match status" value="1"/>
</dbReference>
<evidence type="ECO:0000313" key="8">
    <source>
        <dbReference type="EMBL" id="GLQ30681.1"/>
    </source>
</evidence>
<dbReference type="PROSITE" id="PS50109">
    <property type="entry name" value="HIS_KIN"/>
    <property type="match status" value="1"/>
</dbReference>
<evidence type="ECO:0000256" key="2">
    <source>
        <dbReference type="ARBA" id="ARBA00012438"/>
    </source>
</evidence>
<sequence length="627" mass="69880">MQHWFSKRSLRGKFLLITIPPMLLITSLFVLVFALTTVSESKRILKSEADRFITRSTQLLERPLWYLESSSVKAILETISREERVVCIRLESVLGPNEFDFNKECPPSSENVYVSKRSIVHEADLETDTLGKLEIHFDLSPDQQDLRENILTQLLLLCLLSGTLTVMIFFGFGITIIKPIRKVMDSIEVFERTGQREYFDWQTEDELGHFIQAYNSIQRLQEKFEKNLQDQLSFQRTLLNGIPSPIVYLNKARDIVDCNPSFNELVHIEKLQVINQPLTGIIKDLPLDETLKDTQIKGELTVASHLGQNTGTIGMTLMYSAAPLFDSQGNAQGHVIVLQDISERKRSEAKIQEARERAEKALSDLELAQDTLVQTEKLASLGRLVAGVAHEINTPIGSSVTVSSALLDRSKHFREEFESGQLKKSSLVTFIDGVEEASSLLNSSLTSAVHLVQNFKQVAADQTSSQRRTFDLKTVLEEVISTLVPRLKHTRHSISIDIASGISLDSFPGPLGQVVTNFFTNSVNHAFTDDQAGTMLINAKQLPDDKIQIIFEDNGKGIPTELQKKVFDPFFTTKMGEGGTGLGLNLVHNITVKILGGSLSLESDEGKGTKFIVTIPKVAPISDEAQG</sequence>
<evidence type="ECO:0000313" key="9">
    <source>
        <dbReference type="Proteomes" id="UP001161389"/>
    </source>
</evidence>
<keyword evidence="5" id="KW-0472">Membrane</keyword>
<dbReference type="InterPro" id="IPR036097">
    <property type="entry name" value="HisK_dim/P_sf"/>
</dbReference>
<feature type="domain" description="Histidine kinase" evidence="6">
    <location>
        <begin position="387"/>
        <end position="619"/>
    </location>
</feature>
<dbReference type="CDD" id="cd00082">
    <property type="entry name" value="HisKA"/>
    <property type="match status" value="1"/>
</dbReference>
<feature type="coiled-coil region" evidence="4">
    <location>
        <begin position="344"/>
        <end position="378"/>
    </location>
</feature>
<reference evidence="8" key="1">
    <citation type="journal article" date="2014" name="Int. J. Syst. Evol. Microbiol.">
        <title>Complete genome sequence of Corynebacterium casei LMG S-19264T (=DSM 44701T), isolated from a smear-ripened cheese.</title>
        <authorList>
            <consortium name="US DOE Joint Genome Institute (JGI-PGF)"/>
            <person name="Walter F."/>
            <person name="Albersmeier A."/>
            <person name="Kalinowski J."/>
            <person name="Ruckert C."/>
        </authorList>
    </citation>
    <scope>NUCLEOTIDE SEQUENCE</scope>
    <source>
        <strain evidence="8">NBRC 110071</strain>
    </source>
</reference>
<dbReference type="SUPFAM" id="SSF55785">
    <property type="entry name" value="PYP-like sensor domain (PAS domain)"/>
    <property type="match status" value="1"/>
</dbReference>
<organism evidence="8 9">
    <name type="scientific">Litoribrevibacter albus</name>
    <dbReference type="NCBI Taxonomy" id="1473156"/>
    <lineage>
        <taxon>Bacteria</taxon>
        <taxon>Pseudomonadati</taxon>
        <taxon>Pseudomonadota</taxon>
        <taxon>Gammaproteobacteria</taxon>
        <taxon>Oceanospirillales</taxon>
        <taxon>Oceanospirillaceae</taxon>
        <taxon>Litoribrevibacter</taxon>
    </lineage>
</organism>
<dbReference type="Gene3D" id="3.30.565.10">
    <property type="entry name" value="Histidine kinase-like ATPase, C-terminal domain"/>
    <property type="match status" value="1"/>
</dbReference>
<dbReference type="RefSeq" id="WP_284379891.1">
    <property type="nucleotide sequence ID" value="NZ_BSNM01000008.1"/>
</dbReference>
<keyword evidence="5" id="KW-0812">Transmembrane</keyword>
<dbReference type="InterPro" id="IPR036890">
    <property type="entry name" value="HATPase_C_sf"/>
</dbReference>
<dbReference type="SUPFAM" id="SSF47384">
    <property type="entry name" value="Homodimeric domain of signal transducing histidine kinase"/>
    <property type="match status" value="1"/>
</dbReference>
<evidence type="ECO:0000256" key="4">
    <source>
        <dbReference type="SAM" id="Coils"/>
    </source>
</evidence>
<dbReference type="InterPro" id="IPR003594">
    <property type="entry name" value="HATPase_dom"/>
</dbReference>
<dbReference type="InterPro" id="IPR005467">
    <property type="entry name" value="His_kinase_dom"/>
</dbReference>
<dbReference type="GO" id="GO:0000155">
    <property type="term" value="F:phosphorelay sensor kinase activity"/>
    <property type="evidence" value="ECO:0007669"/>
    <property type="project" value="InterPro"/>
</dbReference>
<dbReference type="InterPro" id="IPR000700">
    <property type="entry name" value="PAS-assoc_C"/>
</dbReference>
<feature type="transmembrane region" description="Helical" evidence="5">
    <location>
        <begin position="154"/>
        <end position="177"/>
    </location>
</feature>
<dbReference type="Gene3D" id="1.10.287.130">
    <property type="match status" value="1"/>
</dbReference>
<name>A0AA37S8V4_9GAMM</name>
<dbReference type="InterPro" id="IPR004358">
    <property type="entry name" value="Sig_transdc_His_kin-like_C"/>
</dbReference>
<dbReference type="AlphaFoldDB" id="A0AA37S8V4"/>
<evidence type="ECO:0000259" key="7">
    <source>
        <dbReference type="PROSITE" id="PS50113"/>
    </source>
</evidence>
<keyword evidence="9" id="KW-1185">Reference proteome</keyword>
<dbReference type="SUPFAM" id="SSF55874">
    <property type="entry name" value="ATPase domain of HSP90 chaperone/DNA topoisomerase II/histidine kinase"/>
    <property type="match status" value="1"/>
</dbReference>
<dbReference type="SMART" id="SM00387">
    <property type="entry name" value="HATPase_c"/>
    <property type="match status" value="1"/>
</dbReference>
<proteinExistence type="predicted"/>
<comment type="catalytic activity">
    <reaction evidence="1">
        <text>ATP + protein L-histidine = ADP + protein N-phospho-L-histidine.</text>
        <dbReference type="EC" id="2.7.13.3"/>
    </reaction>
</comment>
<keyword evidence="3" id="KW-0597">Phosphoprotein</keyword>